<dbReference type="Gene3D" id="3.40.50.300">
    <property type="entry name" value="P-loop containing nucleotide triphosphate hydrolases"/>
    <property type="match status" value="1"/>
</dbReference>
<protein>
    <submittedName>
        <fullName evidence="1">CDP-glycerol--UDP-pyrophosphoryl-N-acetylglucosaminyl-N-acetylmannosamine glycerophosphotransferase</fullName>
    </submittedName>
</protein>
<dbReference type="AlphaFoldDB" id="A0A7V7GXB4"/>
<comment type="caution">
    <text evidence="1">The sequence shown here is derived from an EMBL/GenBank/DDBJ whole genome shotgun (WGS) entry which is preliminary data.</text>
</comment>
<reference evidence="1 2" key="1">
    <citation type="submission" date="2018-07" db="EMBL/GenBank/DDBJ databases">
        <title>Pseudomonas laoshanensis sp. nov., isolated from soil.</title>
        <authorList>
            <person name="Sun J."/>
            <person name="Yu L."/>
            <person name="Wang M."/>
            <person name="Zhang C."/>
        </authorList>
    </citation>
    <scope>NUCLEOTIDE SEQUENCE [LARGE SCALE GENOMIC DNA]</scope>
    <source>
        <strain evidence="1 2">Y22</strain>
    </source>
</reference>
<accession>A0A7V7GXB4</accession>
<evidence type="ECO:0000313" key="2">
    <source>
        <dbReference type="Proteomes" id="UP000463138"/>
    </source>
</evidence>
<gene>
    <name evidence="1" type="ORF">DT594_06585</name>
</gene>
<sequence length="182" mass="19737">MQYSRHPHHPGPLVQAELFHNALMASRYAGPAKVVSAKKPAEAATVESAAVETAAVETGFSEIALNGAPGQCLQWLAPVLRDLSQAQAPGWLTLLDPPEAVSHHWLRNAGLDPERILIVRAKRGMDSLELCCELLRLGCSHTVVSWMSDEGQQVVTNNRLTRAARDGQCRSLNIRLGMCLAA</sequence>
<dbReference type="SUPFAM" id="SSF52540">
    <property type="entry name" value="P-loop containing nucleoside triphosphate hydrolases"/>
    <property type="match status" value="1"/>
</dbReference>
<dbReference type="GO" id="GO:0009432">
    <property type="term" value="P:SOS response"/>
    <property type="evidence" value="ECO:0007669"/>
    <property type="project" value="InterPro"/>
</dbReference>
<dbReference type="NCBIfam" id="NF041583">
    <property type="entry name" value="SOS_SulA_aeru"/>
    <property type="match status" value="1"/>
</dbReference>
<dbReference type="GO" id="GO:0016740">
    <property type="term" value="F:transferase activity"/>
    <property type="evidence" value="ECO:0007669"/>
    <property type="project" value="UniProtKB-KW"/>
</dbReference>
<keyword evidence="2" id="KW-1185">Reference proteome</keyword>
<dbReference type="GO" id="GO:0051782">
    <property type="term" value="P:negative regulation of cell division"/>
    <property type="evidence" value="ECO:0007669"/>
    <property type="project" value="InterPro"/>
</dbReference>
<organism evidence="1 2">
    <name type="scientific">Halopseudomonas laoshanensis</name>
    <dbReference type="NCBI Taxonomy" id="2268758"/>
    <lineage>
        <taxon>Bacteria</taxon>
        <taxon>Pseudomonadati</taxon>
        <taxon>Pseudomonadota</taxon>
        <taxon>Gammaproteobacteria</taxon>
        <taxon>Pseudomonadales</taxon>
        <taxon>Pseudomonadaceae</taxon>
        <taxon>Halopseudomonas</taxon>
    </lineage>
</organism>
<dbReference type="RefSeq" id="WP_149331888.1">
    <property type="nucleotide sequence ID" value="NZ_QOVF01000001.1"/>
</dbReference>
<evidence type="ECO:0000313" key="1">
    <source>
        <dbReference type="EMBL" id="KAA0696968.1"/>
    </source>
</evidence>
<proteinExistence type="predicted"/>
<dbReference type="Pfam" id="PF03846">
    <property type="entry name" value="SulA"/>
    <property type="match status" value="1"/>
</dbReference>
<dbReference type="InterPro" id="IPR004596">
    <property type="entry name" value="Cell_div_suppressor_SulA"/>
</dbReference>
<dbReference type="Proteomes" id="UP000463138">
    <property type="component" value="Unassembled WGS sequence"/>
</dbReference>
<keyword evidence="1" id="KW-0808">Transferase</keyword>
<dbReference type="OrthoDB" id="7027674at2"/>
<name>A0A7V7GXB4_9GAMM</name>
<dbReference type="InterPro" id="IPR027417">
    <property type="entry name" value="P-loop_NTPase"/>
</dbReference>
<dbReference type="EMBL" id="QOVF01000001">
    <property type="protein sequence ID" value="KAA0696968.1"/>
    <property type="molecule type" value="Genomic_DNA"/>
</dbReference>